<keyword evidence="5 7" id="KW-0456">Lyase</keyword>
<dbReference type="PANTHER" id="PTHR30518">
    <property type="entry name" value="ENDOLYTIC MUREIN TRANSGLYCOSYLASE"/>
    <property type="match status" value="1"/>
</dbReference>
<evidence type="ECO:0000256" key="5">
    <source>
        <dbReference type="ARBA" id="ARBA00023239"/>
    </source>
</evidence>
<sequence>MMYEPPPERSGRRLRLTRRGRLVLIVTMAAAACAAVLIPLLVVQEEPKPEKQPEKRRTLLIPEGWRASQVYRAVDKALGKPPGATRKAAATADLKLPAEAKGNPEGYLFPATYPIDPGATPAGLLAYMVDTAHKRFAADSVSAGAQRSGAGLYRTVNIASIVQAEVDAAADMGKVARVIHNRLKQDMPLQMDSTLNYALNRSTLDTTLDDTRLDSPYNTYLRLGLPPTPIGNPGEEALRAALDPPEGDWMYFVTVARGDTRFTADYAEHRRNVEEFNARRRSAGATADTDS</sequence>
<keyword evidence="9" id="KW-1185">Reference proteome</keyword>
<keyword evidence="3 7" id="KW-1133">Transmembrane helix</keyword>
<comment type="function">
    <text evidence="7">Functions as a peptidoglycan terminase that cleaves nascent peptidoglycan strands endolytically to terminate their elongation.</text>
</comment>
<keyword evidence="1 7" id="KW-1003">Cell membrane</keyword>
<dbReference type="CDD" id="cd08010">
    <property type="entry name" value="MltG_like"/>
    <property type="match status" value="1"/>
</dbReference>
<comment type="caution">
    <text evidence="8">The sequence shown here is derived from an EMBL/GenBank/DDBJ whole genome shotgun (WGS) entry which is preliminary data.</text>
</comment>
<feature type="transmembrane region" description="Helical" evidence="7">
    <location>
        <begin position="21"/>
        <end position="42"/>
    </location>
</feature>
<evidence type="ECO:0000313" key="9">
    <source>
        <dbReference type="Proteomes" id="UP001223144"/>
    </source>
</evidence>
<keyword evidence="4 7" id="KW-0472">Membrane</keyword>
<protein>
    <recommendedName>
        <fullName evidence="7">Endolytic murein transglycosylase</fullName>
        <ecNumber evidence="7">4.2.2.29</ecNumber>
    </recommendedName>
    <alternativeName>
        <fullName evidence="7">Peptidoglycan lytic transglycosylase</fullName>
    </alternativeName>
    <alternativeName>
        <fullName evidence="7">Peptidoglycan polymerization terminase</fullName>
    </alternativeName>
</protein>
<dbReference type="EMBL" id="JARWBG010000020">
    <property type="protein sequence ID" value="MDH2390755.1"/>
    <property type="molecule type" value="Genomic_DNA"/>
</dbReference>
<gene>
    <name evidence="7 8" type="primary">mltG</name>
    <name evidence="8" type="ORF">QCN29_18565</name>
</gene>
<organism evidence="8 9">
    <name type="scientific">Streptomyces chengmaiensis</name>
    <dbReference type="NCBI Taxonomy" id="3040919"/>
    <lineage>
        <taxon>Bacteria</taxon>
        <taxon>Bacillati</taxon>
        <taxon>Actinomycetota</taxon>
        <taxon>Actinomycetes</taxon>
        <taxon>Kitasatosporales</taxon>
        <taxon>Streptomycetaceae</taxon>
        <taxon>Streptomyces</taxon>
    </lineage>
</organism>
<evidence type="ECO:0000313" key="8">
    <source>
        <dbReference type="EMBL" id="MDH2390755.1"/>
    </source>
</evidence>
<reference evidence="8 9" key="1">
    <citation type="submission" date="2023-04" db="EMBL/GenBank/DDBJ databases">
        <title>Streptomyces chengmaiensis sp. nov. isolated from the stem of mangrove plant in Hainan.</title>
        <authorList>
            <person name="Huang X."/>
            <person name="Zhou S."/>
            <person name="Chu X."/>
            <person name="Xie Y."/>
            <person name="Lin Y."/>
        </authorList>
    </citation>
    <scope>NUCLEOTIDE SEQUENCE [LARGE SCALE GENOMIC DNA]</scope>
    <source>
        <strain evidence="8 9">HNM0663</strain>
    </source>
</reference>
<evidence type="ECO:0000256" key="2">
    <source>
        <dbReference type="ARBA" id="ARBA00022692"/>
    </source>
</evidence>
<dbReference type="RefSeq" id="WP_279929383.1">
    <property type="nucleotide sequence ID" value="NZ_JARWBG010000020.1"/>
</dbReference>
<dbReference type="Proteomes" id="UP001223144">
    <property type="component" value="Unassembled WGS sequence"/>
</dbReference>
<comment type="catalytic activity">
    <reaction evidence="7">
        <text>a peptidoglycan chain = a peptidoglycan chain with N-acetyl-1,6-anhydromuramyl-[peptide] at the reducing end + a peptidoglycan chain with N-acetylglucosamine at the non-reducing end.</text>
        <dbReference type="EC" id="4.2.2.29"/>
    </reaction>
</comment>
<evidence type="ECO:0000256" key="7">
    <source>
        <dbReference type="HAMAP-Rule" id="MF_02065"/>
    </source>
</evidence>
<evidence type="ECO:0000256" key="1">
    <source>
        <dbReference type="ARBA" id="ARBA00022475"/>
    </source>
</evidence>
<dbReference type="HAMAP" id="MF_02065">
    <property type="entry name" value="MltG"/>
    <property type="match status" value="1"/>
</dbReference>
<evidence type="ECO:0000256" key="6">
    <source>
        <dbReference type="ARBA" id="ARBA00023316"/>
    </source>
</evidence>
<evidence type="ECO:0000256" key="4">
    <source>
        <dbReference type="ARBA" id="ARBA00023136"/>
    </source>
</evidence>
<dbReference type="NCBIfam" id="TIGR00247">
    <property type="entry name" value="endolytic transglycosylase MltG"/>
    <property type="match status" value="1"/>
</dbReference>
<dbReference type="InterPro" id="IPR003770">
    <property type="entry name" value="MLTG-like"/>
</dbReference>
<name>A0ABT6HQ59_9ACTN</name>
<comment type="similarity">
    <text evidence="7">Belongs to the transglycosylase MltG family.</text>
</comment>
<dbReference type="EC" id="4.2.2.29" evidence="7"/>
<proteinExistence type="inferred from homology"/>
<dbReference type="PANTHER" id="PTHR30518:SF2">
    <property type="entry name" value="ENDOLYTIC MUREIN TRANSGLYCOSYLASE"/>
    <property type="match status" value="1"/>
</dbReference>
<comment type="subcellular location">
    <subcellularLocation>
        <location evidence="7">Cell membrane</location>
        <topology evidence="7">Single-pass membrane protein</topology>
    </subcellularLocation>
</comment>
<dbReference type="Pfam" id="PF02618">
    <property type="entry name" value="YceG"/>
    <property type="match status" value="1"/>
</dbReference>
<accession>A0ABT6HQ59</accession>
<keyword evidence="6 7" id="KW-0961">Cell wall biogenesis/degradation</keyword>
<feature type="site" description="Important for catalytic activity" evidence="7">
    <location>
        <position position="165"/>
    </location>
</feature>
<evidence type="ECO:0000256" key="3">
    <source>
        <dbReference type="ARBA" id="ARBA00022989"/>
    </source>
</evidence>
<keyword evidence="2 7" id="KW-0812">Transmembrane</keyword>